<dbReference type="Proteomes" id="UP000033475">
    <property type="component" value="Unassembled WGS sequence"/>
</dbReference>
<gene>
    <name evidence="1" type="ORF">RFEPED_1142</name>
</gene>
<organism evidence="1 2">
    <name type="scientific">Rickettsia felis str. Pedreira</name>
    <dbReference type="NCBI Taxonomy" id="1359196"/>
    <lineage>
        <taxon>Bacteria</taxon>
        <taxon>Pseudomonadati</taxon>
        <taxon>Pseudomonadota</taxon>
        <taxon>Alphaproteobacteria</taxon>
        <taxon>Rickettsiales</taxon>
        <taxon>Rickettsiaceae</taxon>
        <taxon>Rickettsieae</taxon>
        <taxon>Rickettsia</taxon>
        <taxon>spotted fever group</taxon>
    </lineage>
</organism>
<accession>A0A0F3MSN6</accession>
<sequence length="46" mass="5110">MGVGVVLAWIPKPSLRGNYVSNCTPAISGVYFMRLPRRSAPRNDDF</sequence>
<dbReference type="AlphaFoldDB" id="A0A0F3MSN6"/>
<dbReference type="EMBL" id="LANQ01000001">
    <property type="protein sequence ID" value="KJV58750.1"/>
    <property type="molecule type" value="Genomic_DNA"/>
</dbReference>
<dbReference type="PATRIC" id="fig|1359196.3.peg.1106"/>
<name>A0A0F3MSN6_RICFI</name>
<reference evidence="1 2" key="1">
    <citation type="submission" date="2015-01" db="EMBL/GenBank/DDBJ databases">
        <title>Genome Sequencing of Rickettsiales.</title>
        <authorList>
            <person name="Daugherty S.C."/>
            <person name="Su Q."/>
            <person name="Abolude K."/>
            <person name="Beier-Sexton M."/>
            <person name="Carlyon J.A."/>
            <person name="Carter R."/>
            <person name="Day N.P."/>
            <person name="Dumler S.J."/>
            <person name="Dyachenko V."/>
            <person name="Godinez A."/>
            <person name="Kurtti T.J."/>
            <person name="Lichay M."/>
            <person name="Mullins K.E."/>
            <person name="Ott S."/>
            <person name="Pappas-Brown V."/>
            <person name="Paris D.H."/>
            <person name="Patel P."/>
            <person name="Richards A.L."/>
            <person name="Sadzewicz L."/>
            <person name="Sears K."/>
            <person name="Seidman D."/>
            <person name="Sengamalay N."/>
            <person name="Stenos J."/>
            <person name="Tallon L.J."/>
            <person name="Vincent G."/>
            <person name="Fraser C.M."/>
            <person name="Munderloh U."/>
            <person name="Dunning-Hotopp J.C."/>
        </authorList>
    </citation>
    <scope>NUCLEOTIDE SEQUENCE [LARGE SCALE GENOMIC DNA]</scope>
    <source>
        <strain evidence="1 2">Pedreira</strain>
    </source>
</reference>
<evidence type="ECO:0000313" key="2">
    <source>
        <dbReference type="Proteomes" id="UP000033475"/>
    </source>
</evidence>
<comment type="caution">
    <text evidence="1">The sequence shown here is derived from an EMBL/GenBank/DDBJ whole genome shotgun (WGS) entry which is preliminary data.</text>
</comment>
<evidence type="ECO:0000313" key="1">
    <source>
        <dbReference type="EMBL" id="KJV58750.1"/>
    </source>
</evidence>
<protein>
    <submittedName>
        <fullName evidence="1">Uncharacterized protein</fullName>
    </submittedName>
</protein>
<proteinExistence type="predicted"/>